<organism evidence="4 5">
    <name type="scientific">Sphingoaurantiacus capsulatus</name>
    <dbReference type="NCBI Taxonomy" id="1771310"/>
    <lineage>
        <taxon>Bacteria</taxon>
        <taxon>Pseudomonadati</taxon>
        <taxon>Pseudomonadota</taxon>
        <taxon>Alphaproteobacteria</taxon>
        <taxon>Sphingomonadales</taxon>
        <taxon>Sphingosinicellaceae</taxon>
        <taxon>Sphingoaurantiacus</taxon>
    </lineage>
</organism>
<keyword evidence="2" id="KW-0732">Signal</keyword>
<proteinExistence type="predicted"/>
<evidence type="ECO:0000313" key="4">
    <source>
        <dbReference type="EMBL" id="MFC3713518.1"/>
    </source>
</evidence>
<evidence type="ECO:0000259" key="3">
    <source>
        <dbReference type="Pfam" id="PF00561"/>
    </source>
</evidence>
<dbReference type="PANTHER" id="PTHR32268">
    <property type="entry name" value="HOMOSERINE O-ACETYLTRANSFERASE"/>
    <property type="match status" value="1"/>
</dbReference>
<dbReference type="InterPro" id="IPR008220">
    <property type="entry name" value="HAT_MetX-like"/>
</dbReference>
<keyword evidence="1" id="KW-0808">Transferase</keyword>
<feature type="chain" id="PRO_5045534336" evidence="2">
    <location>
        <begin position="21"/>
        <end position="371"/>
    </location>
</feature>
<keyword evidence="4" id="KW-0378">Hydrolase</keyword>
<dbReference type="SUPFAM" id="SSF53474">
    <property type="entry name" value="alpha/beta-Hydrolases"/>
    <property type="match status" value="1"/>
</dbReference>
<dbReference type="Proteomes" id="UP001595615">
    <property type="component" value="Unassembled WGS sequence"/>
</dbReference>
<dbReference type="RefSeq" id="WP_380862088.1">
    <property type="nucleotide sequence ID" value="NZ_JBHRXV010000011.1"/>
</dbReference>
<dbReference type="InterPro" id="IPR000073">
    <property type="entry name" value="AB_hydrolase_1"/>
</dbReference>
<dbReference type="Gene3D" id="3.40.50.1820">
    <property type="entry name" value="alpha/beta hydrolase"/>
    <property type="match status" value="1"/>
</dbReference>
<accession>A0ABV7XE22</accession>
<feature type="domain" description="AB hydrolase-1" evidence="3">
    <location>
        <begin position="82"/>
        <end position="342"/>
    </location>
</feature>
<dbReference type="PIRSF" id="PIRSF000443">
    <property type="entry name" value="Homoser_Ac_trans"/>
    <property type="match status" value="1"/>
</dbReference>
<name>A0ABV7XE22_9SPHN</name>
<keyword evidence="5" id="KW-1185">Reference proteome</keyword>
<protein>
    <submittedName>
        <fullName evidence="4">Alpha/beta fold hydrolase</fullName>
    </submittedName>
</protein>
<gene>
    <name evidence="4" type="ORF">ACFOMD_13115</name>
</gene>
<dbReference type="InterPro" id="IPR029058">
    <property type="entry name" value="AB_hydrolase_fold"/>
</dbReference>
<evidence type="ECO:0000256" key="1">
    <source>
        <dbReference type="ARBA" id="ARBA00022679"/>
    </source>
</evidence>
<dbReference type="Pfam" id="PF00561">
    <property type="entry name" value="Abhydrolase_1"/>
    <property type="match status" value="1"/>
</dbReference>
<feature type="signal peptide" evidence="2">
    <location>
        <begin position="1"/>
        <end position="20"/>
    </location>
</feature>
<reference evidence="5" key="1">
    <citation type="journal article" date="2019" name="Int. J. Syst. Evol. Microbiol.">
        <title>The Global Catalogue of Microorganisms (GCM) 10K type strain sequencing project: providing services to taxonomists for standard genome sequencing and annotation.</title>
        <authorList>
            <consortium name="The Broad Institute Genomics Platform"/>
            <consortium name="The Broad Institute Genome Sequencing Center for Infectious Disease"/>
            <person name="Wu L."/>
            <person name="Ma J."/>
        </authorList>
    </citation>
    <scope>NUCLEOTIDE SEQUENCE [LARGE SCALE GENOMIC DNA]</scope>
    <source>
        <strain evidence="5">KCTC 42644</strain>
    </source>
</reference>
<dbReference type="PANTHER" id="PTHR32268:SF11">
    <property type="entry name" value="HOMOSERINE O-ACETYLTRANSFERASE"/>
    <property type="match status" value="1"/>
</dbReference>
<dbReference type="NCBIfam" id="NF005071">
    <property type="entry name" value="PRK06489.1"/>
    <property type="match status" value="1"/>
</dbReference>
<dbReference type="GO" id="GO:0016787">
    <property type="term" value="F:hydrolase activity"/>
    <property type="evidence" value="ECO:0007669"/>
    <property type="project" value="UniProtKB-KW"/>
</dbReference>
<evidence type="ECO:0000256" key="2">
    <source>
        <dbReference type="SAM" id="SignalP"/>
    </source>
</evidence>
<dbReference type="EMBL" id="JBHRXV010000011">
    <property type="protein sequence ID" value="MFC3713518.1"/>
    <property type="molecule type" value="Genomic_DNA"/>
</dbReference>
<evidence type="ECO:0000313" key="5">
    <source>
        <dbReference type="Proteomes" id="UP001595615"/>
    </source>
</evidence>
<sequence>MLRALLLAATLAAGSGAALAQTAPIAATPAVAPSRYAALAKDGDFVVRDFKFRSGETLPELKMHYLTLGTPKRDAAGNIVNAVMVLHGTSGSGRQFLQPQFADELYGPGQPLDLAKTYVILPDNIGHGASSKPSDGLKMRFPSYDYDDMVEAQRRLLVDGLGVKKLRLLMGTSMGCMHGFVWGEANPGFVQAMMPMACLPAPIAGQNRMWRKLAMDAIKADPAWNGGNYTAPPAQGMRTAATLLAIVGGNPLALAKQLPTREAVDKSLEGRIERDNASRDANDLIYQINSSRNYDPSKGLEKMTMPVAWINSSDDFINPPGLGIAEPAAKRLPNGTYRLIEGTPETKGHGTHTWAKFWKADLIELLKRSEK</sequence>
<comment type="caution">
    <text evidence="4">The sequence shown here is derived from an EMBL/GenBank/DDBJ whole genome shotgun (WGS) entry which is preliminary data.</text>
</comment>